<dbReference type="InterPro" id="IPR045851">
    <property type="entry name" value="AMP-bd_C_sf"/>
</dbReference>
<dbReference type="InterPro" id="IPR025110">
    <property type="entry name" value="AMP-bd_C"/>
</dbReference>
<dbReference type="Pfam" id="PF00501">
    <property type="entry name" value="AMP-binding"/>
    <property type="match status" value="1"/>
</dbReference>
<feature type="domain" description="AMP-dependent synthetase/ligase" evidence="5">
    <location>
        <begin position="38"/>
        <end position="403"/>
    </location>
</feature>
<dbReference type="InterPro" id="IPR042099">
    <property type="entry name" value="ANL_N_sf"/>
</dbReference>
<dbReference type="Gene3D" id="3.40.50.12780">
    <property type="entry name" value="N-terminal domain of ligase-like"/>
    <property type="match status" value="1"/>
</dbReference>
<dbReference type="PROSITE" id="PS00455">
    <property type="entry name" value="AMP_BINDING"/>
    <property type="match status" value="1"/>
</dbReference>
<dbReference type="InterPro" id="IPR051087">
    <property type="entry name" value="Mitochondrial_ACSM"/>
</dbReference>
<gene>
    <name evidence="7" type="ORF">GCM10009104_16950</name>
</gene>
<evidence type="ECO:0000313" key="7">
    <source>
        <dbReference type="EMBL" id="GAA0690799.1"/>
    </source>
</evidence>
<evidence type="ECO:0000256" key="3">
    <source>
        <dbReference type="ARBA" id="ARBA00022741"/>
    </source>
</evidence>
<organism evidence="7 8">
    <name type="scientific">Marinobacterium maritimum</name>
    <dbReference type="NCBI Taxonomy" id="500162"/>
    <lineage>
        <taxon>Bacteria</taxon>
        <taxon>Pseudomonadati</taxon>
        <taxon>Pseudomonadota</taxon>
        <taxon>Gammaproteobacteria</taxon>
        <taxon>Oceanospirillales</taxon>
        <taxon>Oceanospirillaceae</taxon>
        <taxon>Marinobacterium</taxon>
    </lineage>
</organism>
<dbReference type="EMBL" id="BAAAET010000002">
    <property type="protein sequence ID" value="GAA0690799.1"/>
    <property type="molecule type" value="Genomic_DNA"/>
</dbReference>
<evidence type="ECO:0000256" key="4">
    <source>
        <dbReference type="ARBA" id="ARBA00022840"/>
    </source>
</evidence>
<dbReference type="Proteomes" id="UP001499915">
    <property type="component" value="Unassembled WGS sequence"/>
</dbReference>
<sequence>MGVHAVLIRTDISSYEQLIEEFKWSIPERLNLATEICDRHASSTPLAAAIIEDIDGVVRKYTFADIKRLSDSLAHAFIELGVCRGDRVVVSLGQDVEALLAHLACFKVGAISVPVAGLYSGDGLAFRINDCEACLFITNRVGADKLSGLNLPSLRHTVVIQQKAVGSEVDFDSLLVGRDAEFMPVDTMADEPAFIFYTSGTTGSPKGVLHAHRMARAHLPCVQLGFEMAPQIGDVFWTASDWSWLGSLGDLVFPALFLGHPVVVTPGRFSVQRAYDVMQRHRISCPFLATAVLRKMSKEPPLSEARFQVRAIMTGGEAMPPEVLKWARKAFDAPVNDEFGLTESNQTAVGCTSLYSTPSSSVGRIAPGKRVAIIDDEGIELAPGVHGEIAIWHDSPSNMLGYWNRPEQSAQKFVGGWMRSGDQGALDEHGYLYYFGRMDDLILVNGLRVGPEEVEAELLMHPAVAEAAVIGVPDDSSGAAIVAAVKLQEGIEGGDLLAEELKGLVKRNLAAHCYPKRIVFVETIPVTSTGKVRRGEVRNSFIQPSQVLA</sequence>
<name>A0ABP3TE60_9GAMM</name>
<dbReference type="Pfam" id="PF13193">
    <property type="entry name" value="AMP-binding_C"/>
    <property type="match status" value="1"/>
</dbReference>
<dbReference type="PANTHER" id="PTHR43605:SF10">
    <property type="entry name" value="ACYL-COA SYNTHETASE MEDIUM CHAIN FAMILY MEMBER 3"/>
    <property type="match status" value="1"/>
</dbReference>
<dbReference type="InterPro" id="IPR020845">
    <property type="entry name" value="AMP-binding_CS"/>
</dbReference>
<feature type="domain" description="AMP-binding enzyme C-terminal" evidence="6">
    <location>
        <begin position="453"/>
        <end position="531"/>
    </location>
</feature>
<dbReference type="Gene3D" id="3.30.300.30">
    <property type="match status" value="1"/>
</dbReference>
<evidence type="ECO:0000256" key="1">
    <source>
        <dbReference type="ARBA" id="ARBA00006432"/>
    </source>
</evidence>
<evidence type="ECO:0000313" key="8">
    <source>
        <dbReference type="Proteomes" id="UP001499915"/>
    </source>
</evidence>
<evidence type="ECO:0000259" key="5">
    <source>
        <dbReference type="Pfam" id="PF00501"/>
    </source>
</evidence>
<comment type="similarity">
    <text evidence="1">Belongs to the ATP-dependent AMP-binding enzyme family.</text>
</comment>
<evidence type="ECO:0000259" key="6">
    <source>
        <dbReference type="Pfam" id="PF13193"/>
    </source>
</evidence>
<dbReference type="PANTHER" id="PTHR43605">
    <property type="entry name" value="ACYL-COENZYME A SYNTHETASE"/>
    <property type="match status" value="1"/>
</dbReference>
<comment type="caution">
    <text evidence="7">The sequence shown here is derived from an EMBL/GenBank/DDBJ whole genome shotgun (WGS) entry which is preliminary data.</text>
</comment>
<keyword evidence="4" id="KW-0067">ATP-binding</keyword>
<keyword evidence="3" id="KW-0547">Nucleotide-binding</keyword>
<reference evidence="8" key="1">
    <citation type="journal article" date="2019" name="Int. J. Syst. Evol. Microbiol.">
        <title>The Global Catalogue of Microorganisms (GCM) 10K type strain sequencing project: providing services to taxonomists for standard genome sequencing and annotation.</title>
        <authorList>
            <consortium name="The Broad Institute Genomics Platform"/>
            <consortium name="The Broad Institute Genome Sequencing Center for Infectious Disease"/>
            <person name="Wu L."/>
            <person name="Ma J."/>
        </authorList>
    </citation>
    <scope>NUCLEOTIDE SEQUENCE [LARGE SCALE GENOMIC DNA]</scope>
    <source>
        <strain evidence="8">JCM 15134</strain>
    </source>
</reference>
<keyword evidence="2" id="KW-0436">Ligase</keyword>
<protein>
    <submittedName>
        <fullName evidence="7">Acyl-CoA synthetase</fullName>
    </submittedName>
</protein>
<keyword evidence="8" id="KW-1185">Reference proteome</keyword>
<proteinExistence type="inferred from homology"/>
<accession>A0ABP3TE60</accession>
<evidence type="ECO:0000256" key="2">
    <source>
        <dbReference type="ARBA" id="ARBA00022598"/>
    </source>
</evidence>
<dbReference type="SUPFAM" id="SSF56801">
    <property type="entry name" value="Acetyl-CoA synthetase-like"/>
    <property type="match status" value="1"/>
</dbReference>
<dbReference type="InterPro" id="IPR000873">
    <property type="entry name" value="AMP-dep_synth/lig_dom"/>
</dbReference>